<dbReference type="EMBL" id="CP048000">
    <property type="protein sequence ID" value="QHQ61563.1"/>
    <property type="molecule type" value="Genomic_DNA"/>
</dbReference>
<accession>A0A6P1TM80</accession>
<dbReference type="KEGG" id="anr:Ana3638_12900"/>
<proteinExistence type="predicted"/>
<reference evidence="1 2" key="1">
    <citation type="submission" date="2020-01" db="EMBL/GenBank/DDBJ databases">
        <title>Genome analysis of Anaerocolumna sp. CBA3638.</title>
        <authorList>
            <person name="Kim J."/>
            <person name="Roh S.W."/>
        </authorList>
    </citation>
    <scope>NUCLEOTIDE SEQUENCE [LARGE SCALE GENOMIC DNA]</scope>
    <source>
        <strain evidence="1 2">CBA3638</strain>
    </source>
</reference>
<keyword evidence="2" id="KW-1185">Reference proteome</keyword>
<protein>
    <submittedName>
        <fullName evidence="1">Uncharacterized protein</fullName>
    </submittedName>
</protein>
<sequence>MSEEILLNNVTMDCKDPKALSEFYILKTGLLEQPCQYLDSLHYARMYVLFKC</sequence>
<dbReference type="AlphaFoldDB" id="A0A6P1TM80"/>
<evidence type="ECO:0000313" key="2">
    <source>
        <dbReference type="Proteomes" id="UP000464314"/>
    </source>
</evidence>
<dbReference type="Proteomes" id="UP000464314">
    <property type="component" value="Chromosome"/>
</dbReference>
<evidence type="ECO:0000313" key="1">
    <source>
        <dbReference type="EMBL" id="QHQ61563.1"/>
    </source>
</evidence>
<dbReference type="RefSeq" id="WP_161838388.1">
    <property type="nucleotide sequence ID" value="NZ_CP048000.1"/>
</dbReference>
<name>A0A6P1TM80_9FIRM</name>
<organism evidence="1 2">
    <name type="scientific">Anaerocolumna sedimenticola</name>
    <dbReference type="NCBI Taxonomy" id="2696063"/>
    <lineage>
        <taxon>Bacteria</taxon>
        <taxon>Bacillati</taxon>
        <taxon>Bacillota</taxon>
        <taxon>Clostridia</taxon>
        <taxon>Lachnospirales</taxon>
        <taxon>Lachnospiraceae</taxon>
        <taxon>Anaerocolumna</taxon>
    </lineage>
</organism>
<gene>
    <name evidence="1" type="ORF">Ana3638_12900</name>
</gene>